<dbReference type="Gene3D" id="1.10.287.130">
    <property type="match status" value="1"/>
</dbReference>
<dbReference type="EC" id="3.6.5.-" evidence="2"/>
<dbReference type="SUPFAM" id="SSF52540">
    <property type="entry name" value="P-loop containing nucleoside triphosphate hydrolases"/>
    <property type="match status" value="1"/>
</dbReference>
<comment type="caution">
    <text evidence="2">The sequence shown here is derived from an EMBL/GenBank/DDBJ whole genome shotgun (WGS) entry which is preliminary data.</text>
</comment>
<dbReference type="NCBIfam" id="TIGR00750">
    <property type="entry name" value="lao"/>
    <property type="match status" value="1"/>
</dbReference>
<name>A0ABT0W5X6_9BACI</name>
<gene>
    <name evidence="2" type="primary">meaB</name>
    <name evidence="2" type="ORF">NDK43_04135</name>
</gene>
<dbReference type="GO" id="GO:0016787">
    <property type="term" value="F:hydrolase activity"/>
    <property type="evidence" value="ECO:0007669"/>
    <property type="project" value="UniProtKB-KW"/>
</dbReference>
<dbReference type="PANTHER" id="PTHR23408">
    <property type="entry name" value="METHYLMALONYL-COA MUTASE"/>
    <property type="match status" value="1"/>
</dbReference>
<proteinExistence type="inferred from homology"/>
<dbReference type="InterPro" id="IPR005129">
    <property type="entry name" value="GTPase_ArgK"/>
</dbReference>
<comment type="similarity">
    <text evidence="1">Belongs to the SIMIBI class G3E GTPase family. ArgK/MeaB subfamily.</text>
</comment>
<dbReference type="InterPro" id="IPR027417">
    <property type="entry name" value="P-loop_NTPase"/>
</dbReference>
<protein>
    <submittedName>
        <fullName evidence="2">Methylmalonyl Co-A mutase-associated GTPase MeaB</fullName>
        <ecNumber evidence="2">3.6.5.-</ecNumber>
    </submittedName>
</protein>
<evidence type="ECO:0000256" key="1">
    <source>
        <dbReference type="ARBA" id="ARBA00009625"/>
    </source>
</evidence>
<keyword evidence="2" id="KW-0378">Hydrolase</keyword>
<dbReference type="Pfam" id="PF03308">
    <property type="entry name" value="MeaB"/>
    <property type="match status" value="1"/>
</dbReference>
<dbReference type="Gene3D" id="1.20.5.170">
    <property type="match status" value="1"/>
</dbReference>
<dbReference type="Gene3D" id="3.40.50.300">
    <property type="entry name" value="P-loop containing nucleotide triphosphate hydrolases"/>
    <property type="match status" value="1"/>
</dbReference>
<evidence type="ECO:0000313" key="3">
    <source>
        <dbReference type="Proteomes" id="UP001523262"/>
    </source>
</evidence>
<accession>A0ABT0W5X6</accession>
<dbReference type="NCBIfam" id="NF006958">
    <property type="entry name" value="PRK09435.1"/>
    <property type="match status" value="1"/>
</dbReference>
<sequence>MDEDKKPEWSDANEPNKCSSVIRKGLVQEGQSSSLQKNVRFQKRSSSEASVEELYEGVLSGDRGLLARSITLVESNAEQHFQKAQNLLQKLLTHSGNSIRIGITGVPGAGKSTFIEAFGTYLCNLGHRVAVLAIDPSSKVSGGSILGDKTRMEQLARNPRGFIRPSPAAGKLGGVHRKTREAMLICEAAGFDVILVETVGVGQSEVIIRDMVDFFLLLVLTGAGDELQGMKKGIMELADALIVHKADGTNKQKAEQTRKEYNRILHFLQPATKGWSTKAYTCSSISGEGIEAIWEIVKAYQKKGKETGVFEDRRNGQKREWIYSMITDQLQYSFFRHPDVRLMLPQLENEVMAGKKQLHPLSIHFSMLI</sequence>
<dbReference type="PANTHER" id="PTHR23408:SF3">
    <property type="entry name" value="METHYLMALONIC ACIDURIA TYPE A PROTEIN, MITOCHONDRIAL"/>
    <property type="match status" value="1"/>
</dbReference>
<organism evidence="2 3">
    <name type="scientific">Neobacillus pocheonensis</name>
    <dbReference type="NCBI Taxonomy" id="363869"/>
    <lineage>
        <taxon>Bacteria</taxon>
        <taxon>Bacillati</taxon>
        <taxon>Bacillota</taxon>
        <taxon>Bacilli</taxon>
        <taxon>Bacillales</taxon>
        <taxon>Bacillaceae</taxon>
        <taxon>Neobacillus</taxon>
    </lineage>
</organism>
<dbReference type="EMBL" id="JAMQCR010000001">
    <property type="protein sequence ID" value="MCM2531737.1"/>
    <property type="molecule type" value="Genomic_DNA"/>
</dbReference>
<dbReference type="Proteomes" id="UP001523262">
    <property type="component" value="Unassembled WGS sequence"/>
</dbReference>
<reference evidence="2 3" key="1">
    <citation type="submission" date="2022-06" db="EMBL/GenBank/DDBJ databases">
        <authorList>
            <person name="Jeon C.O."/>
        </authorList>
    </citation>
    <scope>NUCLEOTIDE SEQUENCE [LARGE SCALE GENOMIC DNA]</scope>
    <source>
        <strain evidence="2 3">KCTC 13943</strain>
    </source>
</reference>
<evidence type="ECO:0000313" key="2">
    <source>
        <dbReference type="EMBL" id="MCM2531737.1"/>
    </source>
</evidence>
<keyword evidence="3" id="KW-1185">Reference proteome</keyword>
<dbReference type="CDD" id="cd03114">
    <property type="entry name" value="MMAA-like"/>
    <property type="match status" value="1"/>
</dbReference>